<feature type="compositionally biased region" description="Pro residues" evidence="1">
    <location>
        <begin position="11"/>
        <end position="20"/>
    </location>
</feature>
<organism evidence="2 3">
    <name type="scientific">Pristionchus fissidentatus</name>
    <dbReference type="NCBI Taxonomy" id="1538716"/>
    <lineage>
        <taxon>Eukaryota</taxon>
        <taxon>Metazoa</taxon>
        <taxon>Ecdysozoa</taxon>
        <taxon>Nematoda</taxon>
        <taxon>Chromadorea</taxon>
        <taxon>Rhabditida</taxon>
        <taxon>Rhabditina</taxon>
        <taxon>Diplogasteromorpha</taxon>
        <taxon>Diplogasteroidea</taxon>
        <taxon>Neodiplogasteridae</taxon>
        <taxon>Pristionchus</taxon>
    </lineage>
</organism>
<keyword evidence="3" id="KW-1185">Reference proteome</keyword>
<feature type="non-terminal residue" evidence="2">
    <location>
        <position position="1"/>
    </location>
</feature>
<name>A0AAV5W8X9_9BILA</name>
<evidence type="ECO:0000313" key="2">
    <source>
        <dbReference type="EMBL" id="GMT26319.1"/>
    </source>
</evidence>
<feature type="region of interest" description="Disordered" evidence="1">
    <location>
        <begin position="1"/>
        <end position="53"/>
    </location>
</feature>
<accession>A0AAV5W8X9</accession>
<feature type="compositionally biased region" description="Low complexity" evidence="1">
    <location>
        <begin position="29"/>
        <end position="39"/>
    </location>
</feature>
<dbReference type="EMBL" id="BTSY01000005">
    <property type="protein sequence ID" value="GMT26319.1"/>
    <property type="molecule type" value="Genomic_DNA"/>
</dbReference>
<feature type="region of interest" description="Disordered" evidence="1">
    <location>
        <begin position="187"/>
        <end position="215"/>
    </location>
</feature>
<proteinExistence type="predicted"/>
<feature type="compositionally biased region" description="Polar residues" evidence="1">
    <location>
        <begin position="187"/>
        <end position="205"/>
    </location>
</feature>
<feature type="non-terminal residue" evidence="2">
    <location>
        <position position="215"/>
    </location>
</feature>
<gene>
    <name evidence="2" type="ORF">PFISCL1PPCAC_17616</name>
</gene>
<protein>
    <submittedName>
        <fullName evidence="2">Uncharacterized protein</fullName>
    </submittedName>
</protein>
<comment type="caution">
    <text evidence="2">The sequence shown here is derived from an EMBL/GenBank/DDBJ whole genome shotgun (WGS) entry which is preliminary data.</text>
</comment>
<reference evidence="2" key="1">
    <citation type="submission" date="2023-10" db="EMBL/GenBank/DDBJ databases">
        <title>Genome assembly of Pristionchus species.</title>
        <authorList>
            <person name="Yoshida K."/>
            <person name="Sommer R.J."/>
        </authorList>
    </citation>
    <scope>NUCLEOTIDE SEQUENCE</scope>
    <source>
        <strain evidence="2">RS5133</strain>
    </source>
</reference>
<dbReference type="AlphaFoldDB" id="A0AAV5W8X9"/>
<evidence type="ECO:0000256" key="1">
    <source>
        <dbReference type="SAM" id="MobiDB-lite"/>
    </source>
</evidence>
<sequence>SYKKLAQTAAAPPPPAPPTEVLPHIKSLPQQQQQFPTFTEYPSPPQVPEASRPAGVAFSTDDAHRSSGIIRDEPLPQQHLNETAIFNKGERFGRRIAGEVPEKSTLPPPYITYYNQQCSGEILGSSHGETVASASEKCARLNCQAANARATGDGKYDIVFLRTVHVRSNKRGIYCVSSIKIPLKNSNSRSVAARPNKTSASSTTDHPAFSSFKVA</sequence>
<dbReference type="Proteomes" id="UP001432322">
    <property type="component" value="Unassembled WGS sequence"/>
</dbReference>
<evidence type="ECO:0000313" key="3">
    <source>
        <dbReference type="Proteomes" id="UP001432322"/>
    </source>
</evidence>